<evidence type="ECO:0000313" key="2">
    <source>
        <dbReference type="Proteomes" id="UP001230649"/>
    </source>
</evidence>
<dbReference type="Proteomes" id="UP001230649">
    <property type="component" value="Unassembled WGS sequence"/>
</dbReference>
<sequence length="302" mass="32928">MLGKFRSHLLLRARAGERQGGEGFDFAPILGRSEHCSSVIGGKPGSPFARRCLALFGLPRLCVGRFVFARLGQEPPPQQEETEYDPRSLYERLSTQKETKKEEWDAKMRMANQFRGLEADELQFLDETGRVERERQRKVEMQDAEQLAAFKRLQSRQGGLIEPPIEERTAPALAPVVPSVASTKPAPAPAAPSKRNVKSLLKGVIKKKDTKTKESVEPVSNPPATVTSAKKPASASVSTPESNSRKRSAPALGVLGGYDSDDSEASGSDTQERDMNVSKPSNGQIGKWSNPVVSSCNSLLSL</sequence>
<organism evidence="1 2">
    <name type="scientific">Naganishia adeliensis</name>
    <dbReference type="NCBI Taxonomy" id="92952"/>
    <lineage>
        <taxon>Eukaryota</taxon>
        <taxon>Fungi</taxon>
        <taxon>Dikarya</taxon>
        <taxon>Basidiomycota</taxon>
        <taxon>Agaricomycotina</taxon>
        <taxon>Tremellomycetes</taxon>
        <taxon>Filobasidiales</taxon>
        <taxon>Filobasidiaceae</taxon>
        <taxon>Naganishia</taxon>
    </lineage>
</organism>
<comment type="caution">
    <text evidence="1">The sequence shown here is derived from an EMBL/GenBank/DDBJ whole genome shotgun (WGS) entry which is preliminary data.</text>
</comment>
<keyword evidence="2" id="KW-1185">Reference proteome</keyword>
<evidence type="ECO:0000313" key="1">
    <source>
        <dbReference type="EMBL" id="KAJ9106773.1"/>
    </source>
</evidence>
<proteinExistence type="predicted"/>
<dbReference type="EMBL" id="JASBWS010000041">
    <property type="protein sequence ID" value="KAJ9106773.1"/>
    <property type="molecule type" value="Genomic_DNA"/>
</dbReference>
<reference evidence="1" key="1">
    <citation type="submission" date="2023-04" db="EMBL/GenBank/DDBJ databases">
        <title>Draft Genome sequencing of Naganishia species isolated from polar environments using Oxford Nanopore Technology.</title>
        <authorList>
            <person name="Leo P."/>
            <person name="Venkateswaran K."/>
        </authorList>
    </citation>
    <scope>NUCLEOTIDE SEQUENCE</scope>
    <source>
        <strain evidence="1">MNA-CCFEE 5262</strain>
    </source>
</reference>
<protein>
    <submittedName>
        <fullName evidence="1">Uncharacterized protein</fullName>
    </submittedName>
</protein>
<accession>A0ACC2W5T8</accession>
<gene>
    <name evidence="1" type="ORF">QFC20_003957</name>
</gene>
<name>A0ACC2W5T8_9TREE</name>